<dbReference type="GO" id="GO:0015344">
    <property type="term" value="F:siderophore uptake transmembrane transporter activity"/>
    <property type="evidence" value="ECO:0007669"/>
    <property type="project" value="TreeGrafter"/>
</dbReference>
<evidence type="ECO:0000313" key="14">
    <source>
        <dbReference type="EMBL" id="MBA0085822.1"/>
    </source>
</evidence>
<evidence type="ECO:0000256" key="4">
    <source>
        <dbReference type="ARBA" id="ARBA00022692"/>
    </source>
</evidence>
<evidence type="ECO:0000259" key="13">
    <source>
        <dbReference type="Pfam" id="PF07715"/>
    </source>
</evidence>
<keyword evidence="3 10" id="KW-1134">Transmembrane beta strand</keyword>
<name>A0A7V8NQU1_9BACT</name>
<evidence type="ECO:0000256" key="9">
    <source>
        <dbReference type="ARBA" id="ARBA00023237"/>
    </source>
</evidence>
<keyword evidence="5" id="KW-0732">Signal</keyword>
<keyword evidence="8 14" id="KW-0675">Receptor</keyword>
<organism evidence="14 15">
    <name type="scientific">Candidatus Acidiferrum panamense</name>
    <dbReference type="NCBI Taxonomy" id="2741543"/>
    <lineage>
        <taxon>Bacteria</taxon>
        <taxon>Pseudomonadati</taxon>
        <taxon>Acidobacteriota</taxon>
        <taxon>Terriglobia</taxon>
        <taxon>Candidatus Acidiferrales</taxon>
        <taxon>Candidatus Acidiferrum</taxon>
    </lineage>
</organism>
<feature type="domain" description="TonB-dependent receptor plug" evidence="13">
    <location>
        <begin position="112"/>
        <end position="216"/>
    </location>
</feature>
<evidence type="ECO:0000256" key="11">
    <source>
        <dbReference type="RuleBase" id="RU003357"/>
    </source>
</evidence>
<dbReference type="InterPro" id="IPR000531">
    <property type="entry name" value="Beta-barrel_TonB"/>
</dbReference>
<dbReference type="Gene3D" id="2.40.170.20">
    <property type="entry name" value="TonB-dependent receptor, beta-barrel domain"/>
    <property type="match status" value="1"/>
</dbReference>
<gene>
    <name evidence="14" type="ORF">HRJ53_12560</name>
</gene>
<dbReference type="CDD" id="cd01347">
    <property type="entry name" value="ligand_gated_channel"/>
    <property type="match status" value="1"/>
</dbReference>
<evidence type="ECO:0000259" key="12">
    <source>
        <dbReference type="Pfam" id="PF00593"/>
    </source>
</evidence>
<dbReference type="InterPro" id="IPR039426">
    <property type="entry name" value="TonB-dep_rcpt-like"/>
</dbReference>
<evidence type="ECO:0000256" key="6">
    <source>
        <dbReference type="ARBA" id="ARBA00023077"/>
    </source>
</evidence>
<dbReference type="PANTHER" id="PTHR30069:SF29">
    <property type="entry name" value="HEMOGLOBIN AND HEMOGLOBIN-HAPTOGLOBIN-BINDING PROTEIN 1-RELATED"/>
    <property type="match status" value="1"/>
</dbReference>
<dbReference type="PROSITE" id="PS52016">
    <property type="entry name" value="TONB_DEPENDENT_REC_3"/>
    <property type="match status" value="1"/>
</dbReference>
<evidence type="ECO:0000256" key="8">
    <source>
        <dbReference type="ARBA" id="ARBA00023170"/>
    </source>
</evidence>
<dbReference type="Gene3D" id="2.170.130.10">
    <property type="entry name" value="TonB-dependent receptor, plug domain"/>
    <property type="match status" value="1"/>
</dbReference>
<dbReference type="GO" id="GO:0009279">
    <property type="term" value="C:cell outer membrane"/>
    <property type="evidence" value="ECO:0007669"/>
    <property type="project" value="UniProtKB-SubCell"/>
</dbReference>
<keyword evidence="15" id="KW-1185">Reference proteome</keyword>
<keyword evidence="4 10" id="KW-0812">Transmembrane</keyword>
<keyword evidence="7 10" id="KW-0472">Membrane</keyword>
<evidence type="ECO:0000256" key="7">
    <source>
        <dbReference type="ARBA" id="ARBA00023136"/>
    </source>
</evidence>
<dbReference type="InterPro" id="IPR037066">
    <property type="entry name" value="Plug_dom_sf"/>
</dbReference>
<dbReference type="GO" id="GO:0044718">
    <property type="term" value="P:siderophore transmembrane transport"/>
    <property type="evidence" value="ECO:0007669"/>
    <property type="project" value="TreeGrafter"/>
</dbReference>
<dbReference type="InterPro" id="IPR036942">
    <property type="entry name" value="Beta-barrel_TonB_sf"/>
</dbReference>
<evidence type="ECO:0000256" key="2">
    <source>
        <dbReference type="ARBA" id="ARBA00022448"/>
    </source>
</evidence>
<evidence type="ECO:0000256" key="5">
    <source>
        <dbReference type="ARBA" id="ARBA00022729"/>
    </source>
</evidence>
<dbReference type="SUPFAM" id="SSF49464">
    <property type="entry name" value="Carboxypeptidase regulatory domain-like"/>
    <property type="match status" value="1"/>
</dbReference>
<evidence type="ECO:0000313" key="15">
    <source>
        <dbReference type="Proteomes" id="UP000567293"/>
    </source>
</evidence>
<sequence>MPAQSNTSEAQLSGRLTDFSGYGVGDVRITAELEGSPNAPGVSATSGPDGAYFLRVPPGRYRIHFAHTSFVPRDFVLDLAAGESHPLNLRLEIERLSESVVVTANAQPLEANRTPAPVDVLSHQEIEQRQAVSIPDLLQFSPGVAIGRTGPEGGTASIFLNGGNSDFTKVLVDGTPINPPGSAVDFSTLTAENIDKVEVVRGAESAIYGTDAVSGVIQLFTHRGETRVPAFGLYAEGGSYSSARGGGELSGLVGKFDYSAAASYFRTDGQGPNDAFFNRTLSGNFGYAFSQTNQLRLSLRNNTSDAGIPGPTLVAPPDLFQGYGQHILSIHARWDLATGPHWRHELNGTESYTRQHSFATPPDQFTYDTLLRFNRAGLAAQSTYIARSFSAAAGYQYEVENGGISFVSPGHLRRNNQGGYLDFRYSPVSRLWFDFGIRAEANASFGTRVVPRAGGSYLLHYGKGLFGDTRYRAFYGQGIKEPRFDQTFGTDPCFPGNPNLKPEASKGWSTGFDQKLVSDRLKLSADYFYNRFYDMVSFAPNPSPNPDFCGTYFNTDLAFARGVNFASELRMGKWLFVYGNYTYDDTRVLQSENAFGDPALVAGKPLIRRPVHSGSLGVNIYYARVNWNFIGYFSGVRTDTNFVNPSQTNNPGYARFDMAVRYNLIRGFLLTARATNLFDKQYQDVLGYPALGRDYRFGLCYQFSGRN</sequence>
<proteinExistence type="inferred from homology"/>
<comment type="subcellular location">
    <subcellularLocation>
        <location evidence="1 10">Cell outer membrane</location>
        <topology evidence="1 10">Multi-pass membrane protein</topology>
    </subcellularLocation>
</comment>
<reference evidence="14" key="1">
    <citation type="submission" date="2020-06" db="EMBL/GenBank/DDBJ databases">
        <title>Legume-microbial interactions unlock mineral nutrients during tropical forest succession.</title>
        <authorList>
            <person name="Epihov D.Z."/>
        </authorList>
    </citation>
    <scope>NUCLEOTIDE SEQUENCE [LARGE SCALE GENOMIC DNA]</scope>
    <source>
        <strain evidence="14">Pan2503</strain>
    </source>
</reference>
<dbReference type="PANTHER" id="PTHR30069">
    <property type="entry name" value="TONB-DEPENDENT OUTER MEMBRANE RECEPTOR"/>
    <property type="match status" value="1"/>
</dbReference>
<dbReference type="AlphaFoldDB" id="A0A7V8NQU1"/>
<dbReference type="Pfam" id="PF00593">
    <property type="entry name" value="TonB_dep_Rec_b-barrel"/>
    <property type="match status" value="1"/>
</dbReference>
<dbReference type="Pfam" id="PF13620">
    <property type="entry name" value="CarboxypepD_reg"/>
    <property type="match status" value="1"/>
</dbReference>
<protein>
    <submittedName>
        <fullName evidence="14">TonB-dependent receptor</fullName>
    </submittedName>
</protein>
<dbReference type="SUPFAM" id="SSF56935">
    <property type="entry name" value="Porins"/>
    <property type="match status" value="1"/>
</dbReference>
<keyword evidence="6 11" id="KW-0798">TonB box</keyword>
<dbReference type="Proteomes" id="UP000567293">
    <property type="component" value="Unassembled WGS sequence"/>
</dbReference>
<dbReference type="Pfam" id="PF07715">
    <property type="entry name" value="Plug"/>
    <property type="match status" value="1"/>
</dbReference>
<feature type="domain" description="TonB-dependent receptor-like beta-barrel" evidence="12">
    <location>
        <begin position="272"/>
        <end position="677"/>
    </location>
</feature>
<evidence type="ECO:0000256" key="1">
    <source>
        <dbReference type="ARBA" id="ARBA00004571"/>
    </source>
</evidence>
<dbReference type="Gene3D" id="2.60.40.1120">
    <property type="entry name" value="Carboxypeptidase-like, regulatory domain"/>
    <property type="match status" value="1"/>
</dbReference>
<dbReference type="EMBL" id="JACDQQ010001228">
    <property type="protein sequence ID" value="MBA0085822.1"/>
    <property type="molecule type" value="Genomic_DNA"/>
</dbReference>
<evidence type="ECO:0000256" key="3">
    <source>
        <dbReference type="ARBA" id="ARBA00022452"/>
    </source>
</evidence>
<keyword evidence="9 10" id="KW-0998">Cell outer membrane</keyword>
<comment type="caution">
    <text evidence="14">The sequence shown here is derived from an EMBL/GenBank/DDBJ whole genome shotgun (WGS) entry which is preliminary data.</text>
</comment>
<accession>A0A7V8NQU1</accession>
<keyword evidence="2 10" id="KW-0813">Transport</keyword>
<dbReference type="InterPro" id="IPR012910">
    <property type="entry name" value="Plug_dom"/>
</dbReference>
<dbReference type="InterPro" id="IPR008969">
    <property type="entry name" value="CarboxyPept-like_regulatory"/>
</dbReference>
<evidence type="ECO:0000256" key="10">
    <source>
        <dbReference type="PROSITE-ProRule" id="PRU01360"/>
    </source>
</evidence>
<comment type="similarity">
    <text evidence="10 11">Belongs to the TonB-dependent receptor family.</text>
</comment>